<comment type="cofactor">
    <cofactor evidence="2">
        <name>a divalent metal cation</name>
        <dbReference type="ChEBI" id="CHEBI:60240"/>
    </cofactor>
</comment>
<dbReference type="SUPFAM" id="SSF89562">
    <property type="entry name" value="RraA-like"/>
    <property type="match status" value="1"/>
</dbReference>
<evidence type="ECO:0000256" key="11">
    <source>
        <dbReference type="ARBA" id="ARBA00032305"/>
    </source>
</evidence>
<comment type="similarity">
    <text evidence="3">Belongs to the class II aldolase/RraA-like family.</text>
</comment>
<dbReference type="GO" id="GO:0032259">
    <property type="term" value="P:methylation"/>
    <property type="evidence" value="ECO:0007669"/>
    <property type="project" value="UniProtKB-KW"/>
</dbReference>
<evidence type="ECO:0000313" key="14">
    <source>
        <dbReference type="Proteomes" id="UP001218170"/>
    </source>
</evidence>
<dbReference type="Gene3D" id="3.50.30.40">
    <property type="entry name" value="Ribonuclease E inhibitor RraA/RraA-like"/>
    <property type="match status" value="1"/>
</dbReference>
<evidence type="ECO:0000256" key="4">
    <source>
        <dbReference type="ARBA" id="ARBA00011233"/>
    </source>
</evidence>
<accession>A0ABT5SDS0</accession>
<proteinExistence type="inferred from homology"/>
<evidence type="ECO:0000256" key="12">
    <source>
        <dbReference type="ARBA" id="ARBA00047973"/>
    </source>
</evidence>
<sequence>MTTSPAPVDAAVIAGLAALPVANVGDAMDRLGVVDSGIHAMWAGAALAGPAFTVEVAGGDNAGIHAAIAAIPAGAILVVNGHGVTDRALIGELIAERLRKVGCAGIVIDGAMRDLGDLEELRFPAFARASSPAGPYKNGPFRLGVPIALGGVVVQPGDIIIGDRDGLAVVPASDAAEVLVRAEQKNRDETDTRRRILES</sequence>
<evidence type="ECO:0000256" key="10">
    <source>
        <dbReference type="ARBA" id="ARBA00030169"/>
    </source>
</evidence>
<name>A0ABT5SDS0_9MICO</name>
<dbReference type="EMBL" id="JAQZCI010000001">
    <property type="protein sequence ID" value="MDD7960876.1"/>
    <property type="molecule type" value="Genomic_DNA"/>
</dbReference>
<comment type="catalytic activity">
    <reaction evidence="1">
        <text>4-hydroxy-4-methyl-2-oxoglutarate = 2 pyruvate</text>
        <dbReference type="Rhea" id="RHEA:22748"/>
        <dbReference type="ChEBI" id="CHEBI:15361"/>
        <dbReference type="ChEBI" id="CHEBI:58276"/>
        <dbReference type="EC" id="4.1.3.17"/>
    </reaction>
</comment>
<reference evidence="13 14" key="1">
    <citation type="submission" date="2023-02" db="EMBL/GenBank/DDBJ databases">
        <title>Study of novel species of the Microbacterium genus.</title>
        <authorList>
            <person name="Arroyo-Herrera I."/>
            <person name="Roman-Ponce B."/>
            <person name="Vasquez-Murrieta M.S."/>
        </authorList>
    </citation>
    <scope>NUCLEOTIDE SEQUENCE [LARGE SCALE GENOMIC DNA]</scope>
    <source>
        <strain evidence="13 14">NE1TT3</strain>
    </source>
</reference>
<dbReference type="Proteomes" id="UP001218170">
    <property type="component" value="Unassembled WGS sequence"/>
</dbReference>
<dbReference type="RefSeq" id="WP_274263611.1">
    <property type="nucleotide sequence ID" value="NZ_JAQZCI010000001.1"/>
</dbReference>
<comment type="catalytic activity">
    <reaction evidence="12">
        <text>oxaloacetate + H(+) = pyruvate + CO2</text>
        <dbReference type="Rhea" id="RHEA:15641"/>
        <dbReference type="ChEBI" id="CHEBI:15361"/>
        <dbReference type="ChEBI" id="CHEBI:15378"/>
        <dbReference type="ChEBI" id="CHEBI:16452"/>
        <dbReference type="ChEBI" id="CHEBI:16526"/>
        <dbReference type="EC" id="4.1.1.112"/>
    </reaction>
</comment>
<dbReference type="InterPro" id="IPR036704">
    <property type="entry name" value="RraA/RraA-like_sf"/>
</dbReference>
<dbReference type="PANTHER" id="PTHR33254">
    <property type="entry name" value="4-HYDROXY-4-METHYL-2-OXOGLUTARATE ALDOLASE 3-RELATED"/>
    <property type="match status" value="1"/>
</dbReference>
<dbReference type="InterPro" id="IPR005493">
    <property type="entry name" value="RraA/RraA-like"/>
</dbReference>
<dbReference type="EC" id="4.1.1.112" evidence="6"/>
<evidence type="ECO:0000256" key="8">
    <source>
        <dbReference type="ARBA" id="ARBA00025046"/>
    </source>
</evidence>
<evidence type="ECO:0000313" key="13">
    <source>
        <dbReference type="EMBL" id="MDD7960876.1"/>
    </source>
</evidence>
<evidence type="ECO:0000256" key="1">
    <source>
        <dbReference type="ARBA" id="ARBA00001342"/>
    </source>
</evidence>
<keyword evidence="13" id="KW-0489">Methyltransferase</keyword>
<dbReference type="GO" id="GO:0008168">
    <property type="term" value="F:methyltransferase activity"/>
    <property type="evidence" value="ECO:0007669"/>
    <property type="project" value="UniProtKB-KW"/>
</dbReference>
<evidence type="ECO:0000256" key="6">
    <source>
        <dbReference type="ARBA" id="ARBA00012947"/>
    </source>
</evidence>
<protein>
    <recommendedName>
        <fullName evidence="7">Putative 4-hydroxy-4-methyl-2-oxoglutarate aldolase</fullName>
        <ecNumber evidence="6">4.1.1.112</ecNumber>
        <ecNumber evidence="5">4.1.3.17</ecNumber>
    </recommendedName>
    <alternativeName>
        <fullName evidence="11">Oxaloacetate decarboxylase</fullName>
    </alternativeName>
    <alternativeName>
        <fullName evidence="9">Regulator of ribonuclease activity homolog</fullName>
    </alternativeName>
    <alternativeName>
        <fullName evidence="10">RraA-like protein</fullName>
    </alternativeName>
</protein>
<keyword evidence="13" id="KW-0808">Transferase</keyword>
<evidence type="ECO:0000256" key="7">
    <source>
        <dbReference type="ARBA" id="ARBA00016549"/>
    </source>
</evidence>
<dbReference type="CDD" id="cd16841">
    <property type="entry name" value="RraA_family"/>
    <property type="match status" value="1"/>
</dbReference>
<dbReference type="PANTHER" id="PTHR33254:SF4">
    <property type="entry name" value="4-HYDROXY-4-METHYL-2-OXOGLUTARATE ALDOLASE 3-RELATED"/>
    <property type="match status" value="1"/>
</dbReference>
<keyword evidence="14" id="KW-1185">Reference proteome</keyword>
<organism evidence="13 14">
    <name type="scientific">Microbacterium thalli</name>
    <dbReference type="NCBI Taxonomy" id="3027921"/>
    <lineage>
        <taxon>Bacteria</taxon>
        <taxon>Bacillati</taxon>
        <taxon>Actinomycetota</taxon>
        <taxon>Actinomycetes</taxon>
        <taxon>Micrococcales</taxon>
        <taxon>Microbacteriaceae</taxon>
        <taxon>Microbacterium</taxon>
    </lineage>
</organism>
<comment type="caution">
    <text evidence="13">The sequence shown here is derived from an EMBL/GenBank/DDBJ whole genome shotgun (WGS) entry which is preliminary data.</text>
</comment>
<evidence type="ECO:0000256" key="9">
    <source>
        <dbReference type="ARBA" id="ARBA00029596"/>
    </source>
</evidence>
<evidence type="ECO:0000256" key="2">
    <source>
        <dbReference type="ARBA" id="ARBA00001968"/>
    </source>
</evidence>
<gene>
    <name evidence="13" type="ORF">PUW80_00780</name>
</gene>
<comment type="subunit">
    <text evidence="4">Homotrimer.</text>
</comment>
<comment type="function">
    <text evidence="8">Catalyzes the aldol cleavage of 4-hydroxy-4-methyl-2-oxoglutarate (HMG) into 2 molecules of pyruvate. Also contains a secondary oxaloacetate (OAA) decarboxylase activity due to the common pyruvate enolate transition state formed following C-C bond cleavage in the retro-aldol and decarboxylation reactions.</text>
</comment>
<evidence type="ECO:0000256" key="3">
    <source>
        <dbReference type="ARBA" id="ARBA00008621"/>
    </source>
</evidence>
<evidence type="ECO:0000256" key="5">
    <source>
        <dbReference type="ARBA" id="ARBA00012213"/>
    </source>
</evidence>
<dbReference type="EC" id="4.1.3.17" evidence="5"/>
<dbReference type="Pfam" id="PF03737">
    <property type="entry name" value="RraA-like"/>
    <property type="match status" value="1"/>
</dbReference>